<dbReference type="STRING" id="181874.A0A409YJ78"/>
<accession>A0A409YJ78</accession>
<feature type="compositionally biased region" description="Low complexity" evidence="1">
    <location>
        <begin position="251"/>
        <end position="269"/>
    </location>
</feature>
<evidence type="ECO:0000256" key="1">
    <source>
        <dbReference type="SAM" id="MobiDB-lite"/>
    </source>
</evidence>
<comment type="caution">
    <text evidence="2">The sequence shown here is derived from an EMBL/GenBank/DDBJ whole genome shotgun (WGS) entry which is preliminary data.</text>
</comment>
<feature type="compositionally biased region" description="Low complexity" evidence="1">
    <location>
        <begin position="632"/>
        <end position="650"/>
    </location>
</feature>
<feature type="compositionally biased region" description="Basic and acidic residues" evidence="1">
    <location>
        <begin position="536"/>
        <end position="548"/>
    </location>
</feature>
<sequence>MQSRRPGLSPLAIVLPHPPLPHRRSSLLSINSASSPHTPRSCPSPCLSIYYPANRKSTDSWNSSNADEMDCEWKPEQTLDGLPAHLITPFNGPVPPTNLLDKVARGVIQAKGTTDWPHSIRATRVKLLELARARAKDEAANDSRRFSIKEEVEIAGSDSEQQPSQYFLAPPITTVGVGPRRPIYRQSSMDFIKPSTEDIKNNPTIARLSNRLQRSDRLFPNPAYHPYSRSPRSKHRDDPHRRSSSPPTDVPSLINPSTPSSSTLSSLTSAQPRVLRRSTSTFSTSSMFSNSSDGMSIQLGLLADPRIQRVRRSDSMSGAPPPPPKDSSLSVIGFKRAPSYGALRQEARAERMAASPQSSAPQTPTKMSICTPGHTPTHARNISTGSCASSDEEEKARSKSAKKLRTVAPRSPPPSSTPSSPMVLTTSPTPRLSTRTRPMGNSSMDIDMPPAPPADDLKPKSKLPKPRLKGVAASNENGPGTLTSPSAKEKERGSKTKAHKTTGSSSSTASNVHQDKAEGQAGKARETKHKAAMQAGRKDKEDGVINKEGKKRPVPMNLQRNPSMFGAELPHMPETKHKSSRSKESNNFLSSRNATFGWALGVHNALAASEAEGNAGFVTPTKLRSPSPPARSFPAIRALSPPVALSPAPLMESPKLTTKRKASRALSPIHVPKAPFGRSSATPSSPTPLSPAPTSPAMSPPASEVGNSPVRTLRRVRRLAPARRISFSSLAAPSEQPEGAAAGGDEKGCLGSAFQLI</sequence>
<name>A0A409YJ78_9AGAR</name>
<organism evidence="2 3">
    <name type="scientific">Panaeolus cyanescens</name>
    <dbReference type="NCBI Taxonomy" id="181874"/>
    <lineage>
        <taxon>Eukaryota</taxon>
        <taxon>Fungi</taxon>
        <taxon>Dikarya</taxon>
        <taxon>Basidiomycota</taxon>
        <taxon>Agaricomycotina</taxon>
        <taxon>Agaricomycetes</taxon>
        <taxon>Agaricomycetidae</taxon>
        <taxon>Agaricales</taxon>
        <taxon>Agaricineae</taxon>
        <taxon>Galeropsidaceae</taxon>
        <taxon>Panaeolus</taxon>
    </lineage>
</organism>
<evidence type="ECO:0000313" key="2">
    <source>
        <dbReference type="EMBL" id="PPR03089.1"/>
    </source>
</evidence>
<proteinExistence type="predicted"/>
<protein>
    <submittedName>
        <fullName evidence="2">Uncharacterized protein</fullName>
    </submittedName>
</protein>
<reference evidence="2 3" key="1">
    <citation type="journal article" date="2018" name="Evol. Lett.">
        <title>Horizontal gene cluster transfer increased hallucinogenic mushroom diversity.</title>
        <authorList>
            <person name="Reynolds H.T."/>
            <person name="Vijayakumar V."/>
            <person name="Gluck-Thaler E."/>
            <person name="Korotkin H.B."/>
            <person name="Matheny P.B."/>
            <person name="Slot J.C."/>
        </authorList>
    </citation>
    <scope>NUCLEOTIDE SEQUENCE [LARGE SCALE GENOMIC DNA]</scope>
    <source>
        <strain evidence="2 3">2629</strain>
    </source>
</reference>
<keyword evidence="3" id="KW-1185">Reference proteome</keyword>
<feature type="compositionally biased region" description="Polar residues" evidence="1">
    <location>
        <begin position="501"/>
        <end position="512"/>
    </location>
</feature>
<feature type="region of interest" description="Disordered" evidence="1">
    <location>
        <begin position="194"/>
        <end position="293"/>
    </location>
</feature>
<feature type="compositionally biased region" description="Low complexity" evidence="1">
    <location>
        <begin position="278"/>
        <end position="292"/>
    </location>
</feature>
<feature type="compositionally biased region" description="Basic and acidic residues" evidence="1">
    <location>
        <begin position="571"/>
        <end position="584"/>
    </location>
</feature>
<dbReference type="AlphaFoldDB" id="A0A409YJ78"/>
<feature type="compositionally biased region" description="Low complexity" evidence="1">
    <location>
        <begin position="417"/>
        <end position="448"/>
    </location>
</feature>
<dbReference type="Proteomes" id="UP000284842">
    <property type="component" value="Unassembled WGS sequence"/>
</dbReference>
<feature type="compositionally biased region" description="Low complexity" evidence="1">
    <location>
        <begin position="26"/>
        <end position="35"/>
    </location>
</feature>
<feature type="compositionally biased region" description="Polar residues" evidence="1">
    <location>
        <begin position="355"/>
        <end position="368"/>
    </location>
</feature>
<gene>
    <name evidence="2" type="ORF">CVT24_012402</name>
</gene>
<feature type="compositionally biased region" description="Basic residues" evidence="1">
    <location>
        <begin position="712"/>
        <end position="721"/>
    </location>
</feature>
<evidence type="ECO:0000313" key="3">
    <source>
        <dbReference type="Proteomes" id="UP000284842"/>
    </source>
</evidence>
<dbReference type="EMBL" id="NHTK01001106">
    <property type="protein sequence ID" value="PPR03089.1"/>
    <property type="molecule type" value="Genomic_DNA"/>
</dbReference>
<feature type="region of interest" description="Disordered" evidence="1">
    <location>
        <begin position="310"/>
        <end position="587"/>
    </location>
</feature>
<feature type="compositionally biased region" description="Pro residues" evidence="1">
    <location>
        <begin position="685"/>
        <end position="694"/>
    </location>
</feature>
<feature type="compositionally biased region" description="Polar residues" evidence="1">
    <location>
        <begin position="378"/>
        <end position="387"/>
    </location>
</feature>
<dbReference type="OrthoDB" id="433738at2759"/>
<feature type="region of interest" description="Disordered" evidence="1">
    <location>
        <begin position="1"/>
        <end position="44"/>
    </location>
</feature>
<dbReference type="InParanoid" id="A0A409YJ78"/>
<feature type="compositionally biased region" description="Polar residues" evidence="1">
    <location>
        <begin position="474"/>
        <end position="486"/>
    </location>
</feature>
<feature type="region of interest" description="Disordered" evidence="1">
    <location>
        <begin position="618"/>
        <end position="748"/>
    </location>
</feature>